<keyword evidence="4" id="KW-1185">Reference proteome</keyword>
<evidence type="ECO:0000313" key="4">
    <source>
        <dbReference type="Proteomes" id="UP000521032"/>
    </source>
</evidence>
<feature type="compositionally biased region" description="Basic and acidic residues" evidence="2">
    <location>
        <begin position="183"/>
        <end position="221"/>
    </location>
</feature>
<gene>
    <name evidence="3" type="ORF">JEOSCH030_00741</name>
</gene>
<organism evidence="3 4">
    <name type="scientific">Phocicoccus schoeneichii</name>
    <dbReference type="NCBI Taxonomy" id="1812261"/>
    <lineage>
        <taxon>Bacteria</taxon>
        <taxon>Bacillati</taxon>
        <taxon>Bacillota</taxon>
        <taxon>Bacilli</taxon>
        <taxon>Bacillales</taxon>
        <taxon>Salinicoccaceae</taxon>
        <taxon>Phocicoccus</taxon>
    </lineage>
</organism>
<name>A0A6V7RAI8_9BACL</name>
<feature type="region of interest" description="Disordered" evidence="2">
    <location>
        <begin position="177"/>
        <end position="274"/>
    </location>
</feature>
<feature type="coiled-coil region" evidence="1">
    <location>
        <begin position="100"/>
        <end position="127"/>
    </location>
</feature>
<keyword evidence="1" id="KW-0175">Coiled coil</keyword>
<dbReference type="Gene3D" id="1.10.1660.10">
    <property type="match status" value="1"/>
</dbReference>
<sequence>MSQKNQIYYTTAQVTDMVELSDQNVRKYVRMLEERGYEVAKDEHQRRLFSQNDVNVLNEMIRTSKTPGFTLELAADEIMKNVENIISENEVDHVDHSSTNEDILKALEKVLVKLDEMRQENIILRENVTHLVSRLEEYDARILEVGNEQKLISTQMEEIKEQTENQTVEESVTQEISETITDTADKDTKAETAQSEKELETTVESDKTETIEAEEPVKEEPTETSSNIDMSKYEDPMEAIEVPEEKEESQEATTEQPKVEQPKKKGFFARLFGN</sequence>
<evidence type="ECO:0008006" key="5">
    <source>
        <dbReference type="Google" id="ProtNLM"/>
    </source>
</evidence>
<dbReference type="RefSeq" id="WP_186086282.1">
    <property type="nucleotide sequence ID" value="NZ_BMDB01000002.1"/>
</dbReference>
<evidence type="ECO:0000256" key="1">
    <source>
        <dbReference type="SAM" id="Coils"/>
    </source>
</evidence>
<dbReference type="Proteomes" id="UP000521032">
    <property type="component" value="Unassembled WGS sequence"/>
</dbReference>
<evidence type="ECO:0000256" key="2">
    <source>
        <dbReference type="SAM" id="MobiDB-lite"/>
    </source>
</evidence>
<proteinExistence type="predicted"/>
<comment type="caution">
    <text evidence="3">The sequence shown here is derived from an EMBL/GenBank/DDBJ whole genome shotgun (WGS) entry which is preliminary data.</text>
</comment>
<dbReference type="AlphaFoldDB" id="A0A6V7RAI8"/>
<dbReference type="EMBL" id="CAJEWE010000007">
    <property type="protein sequence ID" value="CAD2074614.1"/>
    <property type="molecule type" value="Genomic_DNA"/>
</dbReference>
<evidence type="ECO:0000313" key="3">
    <source>
        <dbReference type="EMBL" id="CAD2074614.1"/>
    </source>
</evidence>
<feature type="compositionally biased region" description="Acidic residues" evidence="2">
    <location>
        <begin position="236"/>
        <end position="250"/>
    </location>
</feature>
<reference evidence="3 4" key="1">
    <citation type="submission" date="2020-07" db="EMBL/GenBank/DDBJ databases">
        <authorList>
            <person name="Criscuolo A."/>
        </authorList>
    </citation>
    <scope>NUCLEOTIDE SEQUENCE [LARGE SCALE GENOMIC DNA]</scope>
    <source>
        <strain evidence="4">CIP 111030</strain>
    </source>
</reference>
<protein>
    <recommendedName>
        <fullName evidence="5">HTH merR-type domain-containing protein</fullName>
    </recommendedName>
</protein>
<accession>A0A6V7RAI8</accession>